<feature type="active site" evidence="20">
    <location>
        <position position="303"/>
    </location>
</feature>
<evidence type="ECO:0000256" key="13">
    <source>
        <dbReference type="ARBA" id="ARBA00022960"/>
    </source>
</evidence>
<comment type="cofactor">
    <cofactor evidence="1 20">
        <name>FAD</name>
        <dbReference type="ChEBI" id="CHEBI:57692"/>
    </cofactor>
</comment>
<evidence type="ECO:0000313" key="22">
    <source>
        <dbReference type="EMBL" id="PZN71380.1"/>
    </source>
</evidence>
<evidence type="ECO:0000313" key="23">
    <source>
        <dbReference type="Proteomes" id="UP000249396"/>
    </source>
</evidence>
<dbReference type="GO" id="GO:0008762">
    <property type="term" value="F:UDP-N-acetylmuramate dehydrogenase activity"/>
    <property type="evidence" value="ECO:0007669"/>
    <property type="project" value="UniProtKB-UniRule"/>
</dbReference>
<dbReference type="NCBIfam" id="NF010480">
    <property type="entry name" value="PRK13905.1"/>
    <property type="match status" value="1"/>
</dbReference>
<evidence type="ECO:0000256" key="1">
    <source>
        <dbReference type="ARBA" id="ARBA00001974"/>
    </source>
</evidence>
<dbReference type="GO" id="GO:0009252">
    <property type="term" value="P:peptidoglycan biosynthetic process"/>
    <property type="evidence" value="ECO:0007669"/>
    <property type="project" value="UniProtKB-UniRule"/>
</dbReference>
<gene>
    <name evidence="20" type="primary">murB</name>
    <name evidence="22" type="ORF">DM484_26520</name>
</gene>
<feature type="active site" description="Proton donor" evidence="20">
    <location>
        <position position="233"/>
    </location>
</feature>
<evidence type="ECO:0000256" key="3">
    <source>
        <dbReference type="ARBA" id="ARBA00004496"/>
    </source>
</evidence>
<proteinExistence type="inferred from homology"/>
<dbReference type="Gene3D" id="3.90.78.10">
    <property type="entry name" value="UDP-N-acetylenolpyruvoylglucosamine reductase, C-terminal domain"/>
    <property type="match status" value="1"/>
</dbReference>
<protein>
    <recommendedName>
        <fullName evidence="7 20">UDP-N-acetylenolpyruvoylglucosamine reductase</fullName>
        <ecNumber evidence="6 20">1.3.1.98</ecNumber>
    </recommendedName>
    <alternativeName>
        <fullName evidence="18 20">UDP-N-acetylmuramate dehydrogenase</fullName>
    </alternativeName>
</protein>
<dbReference type="EC" id="1.3.1.98" evidence="6 20"/>
<dbReference type="InterPro" id="IPR016167">
    <property type="entry name" value="FAD-bd_PCMH_sub1"/>
</dbReference>
<keyword evidence="17 20" id="KW-0961">Cell wall biogenesis/degradation</keyword>
<comment type="similarity">
    <text evidence="5 20">Belongs to the MurB family.</text>
</comment>
<dbReference type="Gene3D" id="3.30.465.10">
    <property type="match status" value="1"/>
</dbReference>
<evidence type="ECO:0000256" key="14">
    <source>
        <dbReference type="ARBA" id="ARBA00022984"/>
    </source>
</evidence>
<dbReference type="SUPFAM" id="SSF56194">
    <property type="entry name" value="Uridine diphospho-N-Acetylenolpyruvylglucosamine reductase, MurB, C-terminal domain"/>
    <property type="match status" value="1"/>
</dbReference>
<keyword evidence="16 20" id="KW-0131">Cell cycle</keyword>
<dbReference type="EMBL" id="QJPH01000524">
    <property type="protein sequence ID" value="PZN71380.1"/>
    <property type="molecule type" value="Genomic_DNA"/>
</dbReference>
<dbReference type="GO" id="GO:0005829">
    <property type="term" value="C:cytosol"/>
    <property type="evidence" value="ECO:0007669"/>
    <property type="project" value="TreeGrafter"/>
</dbReference>
<dbReference type="Gene3D" id="3.30.43.10">
    <property type="entry name" value="Uridine Diphospho-n-acetylenolpyruvylglucosamine Reductase, domain 2"/>
    <property type="match status" value="1"/>
</dbReference>
<dbReference type="InterPro" id="IPR016169">
    <property type="entry name" value="FAD-bd_PCMH_sub2"/>
</dbReference>
<dbReference type="Pfam" id="PF02873">
    <property type="entry name" value="MurB_C"/>
    <property type="match status" value="1"/>
</dbReference>
<keyword evidence="12 20" id="KW-0521">NADP</keyword>
<evidence type="ECO:0000256" key="7">
    <source>
        <dbReference type="ARBA" id="ARBA00015188"/>
    </source>
</evidence>
<dbReference type="AlphaFoldDB" id="A0A2W4S6M9"/>
<evidence type="ECO:0000256" key="2">
    <source>
        <dbReference type="ARBA" id="ARBA00003921"/>
    </source>
</evidence>
<dbReference type="NCBIfam" id="TIGR00179">
    <property type="entry name" value="murB"/>
    <property type="match status" value="1"/>
</dbReference>
<dbReference type="InterPro" id="IPR011601">
    <property type="entry name" value="MurB_C"/>
</dbReference>
<evidence type="ECO:0000256" key="12">
    <source>
        <dbReference type="ARBA" id="ARBA00022857"/>
    </source>
</evidence>
<feature type="domain" description="FAD-binding PCMH-type" evidence="21">
    <location>
        <begin position="40"/>
        <end position="223"/>
    </location>
</feature>
<evidence type="ECO:0000259" key="21">
    <source>
        <dbReference type="PROSITE" id="PS51387"/>
    </source>
</evidence>
<dbReference type="SUPFAM" id="SSF56176">
    <property type="entry name" value="FAD-binding/transporter-associated domain-like"/>
    <property type="match status" value="1"/>
</dbReference>
<comment type="function">
    <text evidence="2 20">Cell wall formation.</text>
</comment>
<accession>A0A2W4S6M9</accession>
<evidence type="ECO:0000256" key="17">
    <source>
        <dbReference type="ARBA" id="ARBA00023316"/>
    </source>
</evidence>
<evidence type="ECO:0000256" key="9">
    <source>
        <dbReference type="ARBA" id="ARBA00022618"/>
    </source>
</evidence>
<evidence type="ECO:0000256" key="10">
    <source>
        <dbReference type="ARBA" id="ARBA00022630"/>
    </source>
</evidence>
<evidence type="ECO:0000256" key="20">
    <source>
        <dbReference type="HAMAP-Rule" id="MF_00037"/>
    </source>
</evidence>
<evidence type="ECO:0000256" key="4">
    <source>
        <dbReference type="ARBA" id="ARBA00004752"/>
    </source>
</evidence>
<feature type="active site" evidence="20">
    <location>
        <position position="184"/>
    </location>
</feature>
<evidence type="ECO:0000256" key="19">
    <source>
        <dbReference type="ARBA" id="ARBA00048914"/>
    </source>
</evidence>
<dbReference type="InterPro" id="IPR006094">
    <property type="entry name" value="Oxid_FAD_bind_N"/>
</dbReference>
<dbReference type="PANTHER" id="PTHR21071">
    <property type="entry name" value="UDP-N-ACETYLENOLPYRUVOYLGLUCOSAMINE REDUCTASE"/>
    <property type="match status" value="1"/>
</dbReference>
<dbReference type="UniPathway" id="UPA00219"/>
<dbReference type="HAMAP" id="MF_00037">
    <property type="entry name" value="MurB"/>
    <property type="match status" value="1"/>
</dbReference>
<dbReference type="PANTHER" id="PTHR21071:SF4">
    <property type="entry name" value="UDP-N-ACETYLENOLPYRUVOYLGLUCOSAMINE REDUCTASE"/>
    <property type="match status" value="1"/>
</dbReference>
<evidence type="ECO:0000256" key="8">
    <source>
        <dbReference type="ARBA" id="ARBA00022490"/>
    </source>
</evidence>
<comment type="catalytic activity">
    <reaction evidence="19 20">
        <text>UDP-N-acetyl-alpha-D-muramate + NADP(+) = UDP-N-acetyl-3-O-(1-carboxyvinyl)-alpha-D-glucosamine + NADPH + H(+)</text>
        <dbReference type="Rhea" id="RHEA:12248"/>
        <dbReference type="ChEBI" id="CHEBI:15378"/>
        <dbReference type="ChEBI" id="CHEBI:57783"/>
        <dbReference type="ChEBI" id="CHEBI:58349"/>
        <dbReference type="ChEBI" id="CHEBI:68483"/>
        <dbReference type="ChEBI" id="CHEBI:70757"/>
        <dbReference type="EC" id="1.3.1.98"/>
    </reaction>
</comment>
<keyword evidence="8 20" id="KW-0963">Cytoplasm</keyword>
<dbReference type="InterPro" id="IPR036318">
    <property type="entry name" value="FAD-bd_PCMH-like_sf"/>
</dbReference>
<evidence type="ECO:0000256" key="18">
    <source>
        <dbReference type="ARBA" id="ARBA00031026"/>
    </source>
</evidence>
<keyword evidence="10 20" id="KW-0285">Flavoprotein</keyword>
<evidence type="ECO:0000256" key="15">
    <source>
        <dbReference type="ARBA" id="ARBA00023002"/>
    </source>
</evidence>
<sequence>MQTLGRAQTGKIEPCLANTTGLQGKLLYNELLSAHTSWRVGGPAEQMYLPADRDDLVRFLRSLSVDKGVFWLGLGSNLLVRDGGIRGMVICTKNRLKAMYRTKEGQVYAEAGVPCAHVARFCADQGLQGAEFLAGIPGTLGGALAMNAGAFGGETWTIVGKALTIDRLGEIRERFSCDYQIGYRTVNGHDGEWFLAAELMLVPGNTGRSREHIRSLLAKRATTQPVNQPSCGSVFRNPPGDFAARLIEACGLKGYRIGGACVSEKHANFIVNLGEASAEDIERLIDQVRGQVKEQQGVCLESEVRIVGEPLANN</sequence>
<evidence type="ECO:0000256" key="16">
    <source>
        <dbReference type="ARBA" id="ARBA00023306"/>
    </source>
</evidence>
<keyword evidence="9 20" id="KW-0132">Cell division</keyword>
<dbReference type="GO" id="GO:0071555">
    <property type="term" value="P:cell wall organization"/>
    <property type="evidence" value="ECO:0007669"/>
    <property type="project" value="UniProtKB-KW"/>
</dbReference>
<keyword evidence="14 20" id="KW-0573">Peptidoglycan synthesis</keyword>
<keyword evidence="13 20" id="KW-0133">Cell shape</keyword>
<dbReference type="GO" id="GO:0051301">
    <property type="term" value="P:cell division"/>
    <property type="evidence" value="ECO:0007669"/>
    <property type="project" value="UniProtKB-KW"/>
</dbReference>
<evidence type="ECO:0000256" key="11">
    <source>
        <dbReference type="ARBA" id="ARBA00022827"/>
    </source>
</evidence>
<comment type="subcellular location">
    <subcellularLocation>
        <location evidence="3 20">Cytoplasm</location>
    </subcellularLocation>
</comment>
<name>A0A2W4S6M9_9GAMM</name>
<comment type="pathway">
    <text evidence="4 20">Cell wall biogenesis; peptidoglycan biosynthesis.</text>
</comment>
<dbReference type="GO" id="GO:0008360">
    <property type="term" value="P:regulation of cell shape"/>
    <property type="evidence" value="ECO:0007669"/>
    <property type="project" value="UniProtKB-KW"/>
</dbReference>
<evidence type="ECO:0000256" key="5">
    <source>
        <dbReference type="ARBA" id="ARBA00010485"/>
    </source>
</evidence>
<keyword evidence="11 20" id="KW-0274">FAD</keyword>
<reference evidence="22 23" key="1">
    <citation type="journal article" date="2018" name="Aquat. Microb. Ecol.">
        <title>Gammaproteobacterial methanotrophs dominate.</title>
        <authorList>
            <person name="Rissanen A.J."/>
            <person name="Saarenheimo J."/>
            <person name="Tiirola M."/>
            <person name="Peura S."/>
            <person name="Aalto S.L."/>
            <person name="Karvinen A."/>
            <person name="Nykanen H."/>
        </authorList>
    </citation>
    <scope>NUCLEOTIDE SEQUENCE [LARGE SCALE GENOMIC DNA]</scope>
    <source>
        <strain evidence="22">AMbin10</strain>
    </source>
</reference>
<comment type="caution">
    <text evidence="22">The sequence shown here is derived from an EMBL/GenBank/DDBJ whole genome shotgun (WGS) entry which is preliminary data.</text>
</comment>
<dbReference type="InterPro" id="IPR003170">
    <property type="entry name" value="MurB"/>
</dbReference>
<dbReference type="InterPro" id="IPR036635">
    <property type="entry name" value="MurB_C_sf"/>
</dbReference>
<evidence type="ECO:0000256" key="6">
    <source>
        <dbReference type="ARBA" id="ARBA00012518"/>
    </source>
</evidence>
<organism evidence="22 23">
    <name type="scientific">Candidatus Methylumidiphilus alinenensis</name>
    <dbReference type="NCBI Taxonomy" id="2202197"/>
    <lineage>
        <taxon>Bacteria</taxon>
        <taxon>Pseudomonadati</taxon>
        <taxon>Pseudomonadota</taxon>
        <taxon>Gammaproteobacteria</taxon>
        <taxon>Methylococcales</taxon>
        <taxon>Candidatus Methylumidiphilus</taxon>
    </lineage>
</organism>
<dbReference type="PROSITE" id="PS51387">
    <property type="entry name" value="FAD_PCMH"/>
    <property type="match status" value="1"/>
</dbReference>
<dbReference type="InterPro" id="IPR016166">
    <property type="entry name" value="FAD-bd_PCMH"/>
</dbReference>
<dbReference type="Pfam" id="PF01565">
    <property type="entry name" value="FAD_binding_4"/>
    <property type="match status" value="1"/>
</dbReference>
<dbReference type="GO" id="GO:0071949">
    <property type="term" value="F:FAD binding"/>
    <property type="evidence" value="ECO:0007669"/>
    <property type="project" value="InterPro"/>
</dbReference>
<dbReference type="Proteomes" id="UP000249396">
    <property type="component" value="Unassembled WGS sequence"/>
</dbReference>
<keyword evidence="15 20" id="KW-0560">Oxidoreductase</keyword>